<evidence type="ECO:0000313" key="1">
    <source>
        <dbReference type="EMBL" id="KAA0119493.1"/>
    </source>
</evidence>
<dbReference type="RefSeq" id="WP_149565466.1">
    <property type="nucleotide sequence ID" value="NZ_VIBR01000001.1"/>
</dbReference>
<name>A0A5A7ZTT3_STRSA</name>
<protein>
    <submittedName>
        <fullName evidence="1">Uncharacterized protein</fullName>
    </submittedName>
</protein>
<organism evidence="1 2">
    <name type="scientific">Streptococcus sanguinis</name>
    <dbReference type="NCBI Taxonomy" id="1305"/>
    <lineage>
        <taxon>Bacteria</taxon>
        <taxon>Bacillati</taxon>
        <taxon>Bacillota</taxon>
        <taxon>Bacilli</taxon>
        <taxon>Lactobacillales</taxon>
        <taxon>Streptococcaceae</taxon>
        <taxon>Streptococcus</taxon>
    </lineage>
</organism>
<dbReference type="Proteomes" id="UP000324105">
    <property type="component" value="Unassembled WGS sequence"/>
</dbReference>
<proteinExistence type="predicted"/>
<gene>
    <name evidence="1" type="ORF">FKX92_02860</name>
</gene>
<comment type="caution">
    <text evidence="1">The sequence shown here is derived from an EMBL/GenBank/DDBJ whole genome shotgun (WGS) entry which is preliminary data.</text>
</comment>
<reference evidence="1 2" key="1">
    <citation type="submission" date="2019-06" db="EMBL/GenBank/DDBJ databases">
        <title>Genome sequence and analysis of a MDR-Streptococcus sanguis isolated from throat swab of children with scarlet fever from Hangzhou,China.</title>
        <authorList>
            <person name="Huang Y."/>
            <person name="Xie L."/>
            <person name="Liu W."/>
        </authorList>
    </citation>
    <scope>NUCLEOTIDE SEQUENCE [LARGE SCALE GENOMIC DNA]</scope>
    <source>
        <strain evidence="1 2">S28</strain>
    </source>
</reference>
<dbReference type="EMBL" id="VIBR01000001">
    <property type="protein sequence ID" value="KAA0119493.1"/>
    <property type="molecule type" value="Genomic_DNA"/>
</dbReference>
<sequence>MVKRRQILWLLLSVTILVASYFISESISSNYEEVNYQSLSSNIKRKVRIRGKVISSWDFEDRTLVSVDLNNDENQPIKLIVDKYDSKQGINVNDNIEVKGISTGLADFGGEYPTIVVDEITHSN</sequence>
<evidence type="ECO:0000313" key="2">
    <source>
        <dbReference type="Proteomes" id="UP000324105"/>
    </source>
</evidence>
<accession>A0A5A7ZTT3</accession>
<dbReference type="AlphaFoldDB" id="A0A5A7ZTT3"/>